<organism evidence="1 2">
    <name type="scientific">Piromyces finnis</name>
    <dbReference type="NCBI Taxonomy" id="1754191"/>
    <lineage>
        <taxon>Eukaryota</taxon>
        <taxon>Fungi</taxon>
        <taxon>Fungi incertae sedis</taxon>
        <taxon>Chytridiomycota</taxon>
        <taxon>Chytridiomycota incertae sedis</taxon>
        <taxon>Neocallimastigomycetes</taxon>
        <taxon>Neocallimastigales</taxon>
        <taxon>Neocallimastigaceae</taxon>
        <taxon>Piromyces</taxon>
    </lineage>
</organism>
<dbReference type="AlphaFoldDB" id="A0A1Y1VLG3"/>
<dbReference type="Proteomes" id="UP000193719">
    <property type="component" value="Unassembled WGS sequence"/>
</dbReference>
<sequence>MIVDKYLELKIKESIINYIHNYQCYERNYLQSSFYTIRNYFVKNEMKKFNYKYIKDLQNIFYLFNKLSSSFENKSINTINNEKGYIKHFLYSENLENGGNSKIFIHGLSNNECLLSVSITGFSTKSEKISDLKNEILKVKPNFKIYNIMEYKNIIFKNESFENYEKDFRLKEERKNFHNEEAKEKDTLYCFVIINKEKEVTEISDFFSFINKKQFYKRKNSIIKYKFLDFIMEKNNDLEYYMNLLFEEFNDKSKIQKLKDYFNFRINFYRLLDGNNKRETKNINLSEIEKEVIKYLSKNNNKLNHHHHHLSSIPHKLSLIDPRNGYLNNILCNNISKGDFKNNNNNENLKSNINSSFNKQEQVFHGTLNALANFYQRKRKLDEEKNNNIDFKKIKINTPIY</sequence>
<accession>A0A1Y1VLG3</accession>
<dbReference type="EMBL" id="MCFH01000003">
    <property type="protein sequence ID" value="ORX59319.1"/>
    <property type="molecule type" value="Genomic_DNA"/>
</dbReference>
<evidence type="ECO:0000313" key="2">
    <source>
        <dbReference type="Proteomes" id="UP000193719"/>
    </source>
</evidence>
<name>A0A1Y1VLG3_9FUNG</name>
<comment type="caution">
    <text evidence="1">The sequence shown here is derived from an EMBL/GenBank/DDBJ whole genome shotgun (WGS) entry which is preliminary data.</text>
</comment>
<evidence type="ECO:0000313" key="1">
    <source>
        <dbReference type="EMBL" id="ORX59319.1"/>
    </source>
</evidence>
<gene>
    <name evidence="1" type="ORF">BCR36DRAFT_579895</name>
</gene>
<reference evidence="1 2" key="1">
    <citation type="submission" date="2016-08" db="EMBL/GenBank/DDBJ databases">
        <title>Genomes of anaerobic fungi encode conserved fungal cellulosomes for biomass hydrolysis.</title>
        <authorList>
            <consortium name="DOE Joint Genome Institute"/>
            <person name="Haitjema C.H."/>
            <person name="Gilmore S.P."/>
            <person name="Henske J.K."/>
            <person name="Solomon K.V."/>
            <person name="De Groot R."/>
            <person name="Kuo A."/>
            <person name="Mondo S.J."/>
            <person name="Salamov A.A."/>
            <person name="Labutti K."/>
            <person name="Zhao Z."/>
            <person name="Chiniquy J."/>
            <person name="Barry K."/>
            <person name="Brewer H.M."/>
            <person name="Purvine S.O."/>
            <person name="Wright A.T."/>
            <person name="Boxma B."/>
            <person name="Van Alen T."/>
            <person name="Hackstein J.H."/>
            <person name="Baker S.E."/>
            <person name="Grigoriev I.V."/>
            <person name="O'Malley M.A."/>
        </authorList>
    </citation>
    <scope>NUCLEOTIDE SEQUENCE [LARGE SCALE GENOMIC DNA]</scope>
    <source>
        <strain evidence="2">finn</strain>
    </source>
</reference>
<reference evidence="1 2" key="2">
    <citation type="submission" date="2016-08" db="EMBL/GenBank/DDBJ databases">
        <title>Pervasive Adenine N6-methylation of Active Genes in Fungi.</title>
        <authorList>
            <consortium name="DOE Joint Genome Institute"/>
            <person name="Mondo S.J."/>
            <person name="Dannebaum R.O."/>
            <person name="Kuo R.C."/>
            <person name="Labutti K."/>
            <person name="Haridas S."/>
            <person name="Kuo A."/>
            <person name="Salamov A."/>
            <person name="Ahrendt S.R."/>
            <person name="Lipzen A."/>
            <person name="Sullivan W."/>
            <person name="Andreopoulos W.B."/>
            <person name="Clum A."/>
            <person name="Lindquist E."/>
            <person name="Daum C."/>
            <person name="Ramamoorthy G.K."/>
            <person name="Gryganskyi A."/>
            <person name="Culley D."/>
            <person name="Magnuson J.K."/>
            <person name="James T.Y."/>
            <person name="O'Malley M.A."/>
            <person name="Stajich J.E."/>
            <person name="Spatafora J.W."/>
            <person name="Visel A."/>
            <person name="Grigoriev I.V."/>
        </authorList>
    </citation>
    <scope>NUCLEOTIDE SEQUENCE [LARGE SCALE GENOMIC DNA]</scope>
    <source>
        <strain evidence="2">finn</strain>
    </source>
</reference>
<dbReference type="OrthoDB" id="2181368at2759"/>
<proteinExistence type="predicted"/>
<keyword evidence="2" id="KW-1185">Reference proteome</keyword>
<protein>
    <submittedName>
        <fullName evidence="1">Uncharacterized protein</fullName>
    </submittedName>
</protein>